<organism evidence="7 8">
    <name type="scientific">Chryseobacterium salivictor</name>
    <dbReference type="NCBI Taxonomy" id="2547600"/>
    <lineage>
        <taxon>Bacteria</taxon>
        <taxon>Pseudomonadati</taxon>
        <taxon>Bacteroidota</taxon>
        <taxon>Flavobacteriia</taxon>
        <taxon>Flavobacteriales</taxon>
        <taxon>Weeksellaceae</taxon>
        <taxon>Chryseobacterium group</taxon>
        <taxon>Chryseobacterium</taxon>
    </lineage>
</organism>
<dbReference type="CDD" id="cd08298">
    <property type="entry name" value="CAD2"/>
    <property type="match status" value="1"/>
</dbReference>
<dbReference type="PANTHER" id="PTHR42940:SF8">
    <property type="entry name" value="VACUOLAR PROTEIN SORTING-ASSOCIATED PROTEIN 11"/>
    <property type="match status" value="1"/>
</dbReference>
<dbReference type="Proteomes" id="UP000294419">
    <property type="component" value="Chromosome"/>
</dbReference>
<dbReference type="RefSeq" id="WP_133440689.1">
    <property type="nucleotide sequence ID" value="NZ_CP037954.1"/>
</dbReference>
<dbReference type="InterPro" id="IPR014187">
    <property type="entry name" value="ADH_Zn_typ-2"/>
</dbReference>
<dbReference type="InterPro" id="IPR036291">
    <property type="entry name" value="NAD(P)-bd_dom_sf"/>
</dbReference>
<proteinExistence type="inferred from homology"/>
<dbReference type="Pfam" id="PF08240">
    <property type="entry name" value="ADH_N"/>
    <property type="match status" value="1"/>
</dbReference>
<dbReference type="InterPro" id="IPR013154">
    <property type="entry name" value="ADH-like_N"/>
</dbReference>
<dbReference type="GO" id="GO:0004022">
    <property type="term" value="F:alcohol dehydrogenase (NAD+) activity"/>
    <property type="evidence" value="ECO:0007669"/>
    <property type="project" value="UniProtKB-EC"/>
</dbReference>
<dbReference type="GO" id="GO:0046872">
    <property type="term" value="F:metal ion binding"/>
    <property type="evidence" value="ECO:0007669"/>
    <property type="project" value="UniProtKB-KW"/>
</dbReference>
<dbReference type="SUPFAM" id="SSF51735">
    <property type="entry name" value="NAD(P)-binding Rossmann-fold domains"/>
    <property type="match status" value="1"/>
</dbReference>
<evidence type="ECO:0000256" key="2">
    <source>
        <dbReference type="ARBA" id="ARBA00008072"/>
    </source>
</evidence>
<dbReference type="NCBIfam" id="TIGR02822">
    <property type="entry name" value="adh_fam_2"/>
    <property type="match status" value="1"/>
</dbReference>
<protein>
    <submittedName>
        <fullName evidence="7">Putative alcohol dehydrogenase AdhA</fullName>
        <ecNumber evidence="7">1.1.1.1</ecNumber>
    </submittedName>
</protein>
<dbReference type="AlphaFoldDB" id="A0A4P6ZIG7"/>
<keyword evidence="8" id="KW-1185">Reference proteome</keyword>
<dbReference type="EC" id="1.1.1.1" evidence="7"/>
<keyword evidence="4" id="KW-0862">Zinc</keyword>
<reference evidence="7 8" key="1">
    <citation type="submission" date="2019-03" db="EMBL/GenBank/DDBJ databases">
        <authorList>
            <person name="Kim H."/>
            <person name="Yu S.-M."/>
        </authorList>
    </citation>
    <scope>NUCLEOTIDE SEQUENCE [LARGE SCALE GENOMIC DNA]</scope>
    <source>
        <strain evidence="7 8">NBC122</strain>
    </source>
</reference>
<evidence type="ECO:0000313" key="7">
    <source>
        <dbReference type="EMBL" id="QBO59337.1"/>
    </source>
</evidence>
<feature type="domain" description="Alcohol dehydrogenase-like N-terminal" evidence="6">
    <location>
        <begin position="31"/>
        <end position="140"/>
    </location>
</feature>
<accession>A0A4P6ZIG7</accession>
<dbReference type="EMBL" id="CP037954">
    <property type="protein sequence ID" value="QBO59337.1"/>
    <property type="molecule type" value="Genomic_DNA"/>
</dbReference>
<evidence type="ECO:0000259" key="6">
    <source>
        <dbReference type="Pfam" id="PF08240"/>
    </source>
</evidence>
<comment type="cofactor">
    <cofactor evidence="1">
        <name>Zn(2+)</name>
        <dbReference type="ChEBI" id="CHEBI:29105"/>
    </cofactor>
</comment>
<keyword evidence="3" id="KW-0479">Metal-binding</keyword>
<dbReference type="PANTHER" id="PTHR42940">
    <property type="entry name" value="ALCOHOL DEHYDROGENASE 1-RELATED"/>
    <property type="match status" value="1"/>
</dbReference>
<name>A0A4P6ZIG7_9FLAO</name>
<evidence type="ECO:0000256" key="3">
    <source>
        <dbReference type="ARBA" id="ARBA00022723"/>
    </source>
</evidence>
<keyword evidence="5 7" id="KW-0560">Oxidoreductase</keyword>
<evidence type="ECO:0000256" key="4">
    <source>
        <dbReference type="ARBA" id="ARBA00022833"/>
    </source>
</evidence>
<evidence type="ECO:0000256" key="1">
    <source>
        <dbReference type="ARBA" id="ARBA00001947"/>
    </source>
</evidence>
<sequence length="342" mass="37834">MKAMLIYKTVDLTTDRQPLVLENVPVPIPRDDEILIRVSRCGVCHTELDEIEGRTSPTVFPVIPGHQIVGRVAEKGTAVTLFNQGDRVGVAWIFSACGICEYCRTGNENLCADFKATGRDANGGYAEYMTVSEKFAYPIPGIFSDSEAAPLLCAGAIGYRSVVLSGIRNGQRLGLTGFGASAHLVLKMIKYQYPEVSVFVFARDPGEQKFALELGAGWAGNTQDRSPEKLHAIIDTTPAWTPVVEAMKNLEPGGRLIINAIRKEDRDRPYLLNLNYHEDLWMEKQIKSVANVTRKDVREFLQLAAEIPIKPVIEEYRLEDANRALTDLKNKKSIGAKVLVIA</sequence>
<comment type="similarity">
    <text evidence="2">Belongs to the zinc-containing alcohol dehydrogenase family.</text>
</comment>
<evidence type="ECO:0000313" key="8">
    <source>
        <dbReference type="Proteomes" id="UP000294419"/>
    </source>
</evidence>
<dbReference type="KEGG" id="csal:NBC122_02533"/>
<dbReference type="Gene3D" id="3.90.180.10">
    <property type="entry name" value="Medium-chain alcohol dehydrogenases, catalytic domain"/>
    <property type="match status" value="1"/>
</dbReference>
<evidence type="ECO:0000256" key="5">
    <source>
        <dbReference type="ARBA" id="ARBA00023002"/>
    </source>
</evidence>
<dbReference type="SUPFAM" id="SSF50129">
    <property type="entry name" value="GroES-like"/>
    <property type="match status" value="1"/>
</dbReference>
<dbReference type="GO" id="GO:0005737">
    <property type="term" value="C:cytoplasm"/>
    <property type="evidence" value="ECO:0007669"/>
    <property type="project" value="TreeGrafter"/>
</dbReference>
<dbReference type="Gene3D" id="3.40.50.720">
    <property type="entry name" value="NAD(P)-binding Rossmann-like Domain"/>
    <property type="match status" value="1"/>
</dbReference>
<gene>
    <name evidence="7" type="primary">adhA</name>
    <name evidence="7" type="ORF">NBC122_02533</name>
</gene>
<dbReference type="OrthoDB" id="9806940at2"/>
<dbReference type="InterPro" id="IPR011032">
    <property type="entry name" value="GroES-like_sf"/>
</dbReference>